<keyword evidence="5" id="KW-1185">Reference proteome</keyword>
<feature type="repeat" description="ANK" evidence="3">
    <location>
        <begin position="97"/>
        <end position="129"/>
    </location>
</feature>
<evidence type="ECO:0000313" key="4">
    <source>
        <dbReference type="EMBL" id="KAJ3046536.1"/>
    </source>
</evidence>
<name>A0AAD5X2D6_9FUNG</name>
<dbReference type="PANTHER" id="PTHR24189:SF50">
    <property type="entry name" value="ANKYRIN REPEAT AND SOCS BOX PROTEIN 2"/>
    <property type="match status" value="1"/>
</dbReference>
<dbReference type="PANTHER" id="PTHR24189">
    <property type="entry name" value="MYOTROPHIN"/>
    <property type="match status" value="1"/>
</dbReference>
<evidence type="ECO:0008006" key="6">
    <source>
        <dbReference type="Google" id="ProtNLM"/>
    </source>
</evidence>
<evidence type="ECO:0000256" key="1">
    <source>
        <dbReference type="ARBA" id="ARBA00022737"/>
    </source>
</evidence>
<dbReference type="PROSITE" id="PS50297">
    <property type="entry name" value="ANK_REP_REGION"/>
    <property type="match status" value="1"/>
</dbReference>
<gene>
    <name evidence="4" type="ORF">HK097_000771</name>
</gene>
<keyword evidence="2 3" id="KW-0040">ANK repeat</keyword>
<accession>A0AAD5X2D6</accession>
<evidence type="ECO:0000256" key="2">
    <source>
        <dbReference type="ARBA" id="ARBA00023043"/>
    </source>
</evidence>
<keyword evidence="1" id="KW-0677">Repeat</keyword>
<dbReference type="InterPro" id="IPR002110">
    <property type="entry name" value="Ankyrin_rpt"/>
</dbReference>
<dbReference type="InterPro" id="IPR050745">
    <property type="entry name" value="Multifunctional_regulatory"/>
</dbReference>
<proteinExistence type="predicted"/>
<dbReference type="Proteomes" id="UP001212841">
    <property type="component" value="Unassembled WGS sequence"/>
</dbReference>
<dbReference type="PROSITE" id="PS50088">
    <property type="entry name" value="ANK_REPEAT"/>
    <property type="match status" value="1"/>
</dbReference>
<protein>
    <recommendedName>
        <fullName evidence="6">Ankyrin</fullName>
    </recommendedName>
</protein>
<dbReference type="Gene3D" id="1.25.40.20">
    <property type="entry name" value="Ankyrin repeat-containing domain"/>
    <property type="match status" value="2"/>
</dbReference>
<comment type="caution">
    <text evidence="4">The sequence shown here is derived from an EMBL/GenBank/DDBJ whole genome shotgun (WGS) entry which is preliminary data.</text>
</comment>
<evidence type="ECO:0000313" key="5">
    <source>
        <dbReference type="Proteomes" id="UP001212841"/>
    </source>
</evidence>
<dbReference type="AlphaFoldDB" id="A0AAD5X2D6"/>
<dbReference type="Pfam" id="PF00023">
    <property type="entry name" value="Ank"/>
    <property type="match status" value="1"/>
</dbReference>
<organism evidence="4 5">
    <name type="scientific">Rhizophlyctis rosea</name>
    <dbReference type="NCBI Taxonomy" id="64517"/>
    <lineage>
        <taxon>Eukaryota</taxon>
        <taxon>Fungi</taxon>
        <taxon>Fungi incertae sedis</taxon>
        <taxon>Chytridiomycota</taxon>
        <taxon>Chytridiomycota incertae sedis</taxon>
        <taxon>Chytridiomycetes</taxon>
        <taxon>Rhizophlyctidales</taxon>
        <taxon>Rhizophlyctidaceae</taxon>
        <taxon>Rhizophlyctis</taxon>
    </lineage>
</organism>
<dbReference type="SMART" id="SM00248">
    <property type="entry name" value="ANK"/>
    <property type="match status" value="3"/>
</dbReference>
<sequence>MLVKAGADMLMNDTDIPPSEIYRLSDQAKRKEILMEMGAETLFDSDNREEFMRAQWRDNALRRAVLHGRLGVLQLQLSDKWDVVRMLLKAGADVHAVGETPLFNAAGAGHFDTVLVLLENGADLTARNYNAYNRAWWMGRRGAMRLFEELTMRRPIDILMERGWDVVDPVFVFKAELSLYLLLNFNISPSAYHGHTQNVRKHLSDTNDHTIWSQWNFRRTLRHIGMRFIAKNPNIYTPNDRSNHPNFYLLQIALLGRKWYNNDKHNLDLIDFLCVYVCRTNMDGQHHFLARKYLADGEVPVRENTIATAVVYVVKERDYSALKVLLSHASRVDTVLRMSKAILLHHIEKMQFFLDHAAFHPSMCWFSLLAHPSTLKDRNIDLTDCMNVLLQSGADPNYVFSRRADSHWFATLTEPLTPVTILAYQGLTDGLTYILKHGGKVDPIEDNALPNAISPRNTSVARTLIQHGAYHFRASSTAIKEVNPDIVKMVLSSDAPFTERERKKFWWRWIIDGNGSRGWRWEIVDWIFENSVSRRRREGGGNRERLPYVRELDADAGSLATAMTDASRRNLVLSKLAKAE</sequence>
<evidence type="ECO:0000256" key="3">
    <source>
        <dbReference type="PROSITE-ProRule" id="PRU00023"/>
    </source>
</evidence>
<reference evidence="4" key="1">
    <citation type="submission" date="2020-05" db="EMBL/GenBank/DDBJ databases">
        <title>Phylogenomic resolution of chytrid fungi.</title>
        <authorList>
            <person name="Stajich J.E."/>
            <person name="Amses K."/>
            <person name="Simmons R."/>
            <person name="Seto K."/>
            <person name="Myers J."/>
            <person name="Bonds A."/>
            <person name="Quandt C.A."/>
            <person name="Barry K."/>
            <person name="Liu P."/>
            <person name="Grigoriev I."/>
            <person name="Longcore J.E."/>
            <person name="James T.Y."/>
        </authorList>
    </citation>
    <scope>NUCLEOTIDE SEQUENCE</scope>
    <source>
        <strain evidence="4">JEL0318</strain>
    </source>
</reference>
<dbReference type="EMBL" id="JADGJD010001146">
    <property type="protein sequence ID" value="KAJ3046536.1"/>
    <property type="molecule type" value="Genomic_DNA"/>
</dbReference>
<dbReference type="SUPFAM" id="SSF48403">
    <property type="entry name" value="Ankyrin repeat"/>
    <property type="match status" value="1"/>
</dbReference>
<dbReference type="InterPro" id="IPR036770">
    <property type="entry name" value="Ankyrin_rpt-contain_sf"/>
</dbReference>